<dbReference type="Proteomes" id="UP000005204">
    <property type="component" value="Unassembled WGS sequence"/>
</dbReference>
<dbReference type="InterPro" id="IPR059035">
    <property type="entry name" value="Fn1_3"/>
</dbReference>
<evidence type="ECO:0000256" key="1">
    <source>
        <dbReference type="ARBA" id="ARBA00004236"/>
    </source>
</evidence>
<comment type="similarity">
    <text evidence="2">Belongs to the GDNFR family.</text>
</comment>
<feature type="domain" description="GDNF/GAS1" evidence="9">
    <location>
        <begin position="423"/>
        <end position="502"/>
    </location>
</feature>
<dbReference type="GeneID" id="101736650"/>
<proteinExistence type="inferred from homology"/>
<dbReference type="EnsemblMetazoa" id="XM_038020818.1">
    <property type="protein sequence ID" value="XP_037876746.1"/>
    <property type="gene ID" value="LOC101736650"/>
</dbReference>
<feature type="region of interest" description="Disordered" evidence="8">
    <location>
        <begin position="686"/>
        <end position="716"/>
    </location>
</feature>
<evidence type="ECO:0000256" key="6">
    <source>
        <dbReference type="ARBA" id="ARBA00023170"/>
    </source>
</evidence>
<comment type="subcellular location">
    <subcellularLocation>
        <location evidence="1">Cell membrane</location>
    </subcellularLocation>
</comment>
<dbReference type="Pfam" id="PF25537">
    <property type="entry name" value="DUF7921"/>
    <property type="match status" value="1"/>
</dbReference>
<accession>A0A8R2R9J5</accession>
<feature type="domain" description="GDNF/GAS1" evidence="9">
    <location>
        <begin position="515"/>
        <end position="596"/>
    </location>
</feature>
<evidence type="ECO:0000313" key="11">
    <source>
        <dbReference type="Proteomes" id="UP000005204"/>
    </source>
</evidence>
<dbReference type="SUPFAM" id="SSF110035">
    <property type="entry name" value="GDNF receptor-like"/>
    <property type="match status" value="4"/>
</dbReference>
<dbReference type="GO" id="GO:0007399">
    <property type="term" value="P:nervous system development"/>
    <property type="evidence" value="ECO:0007669"/>
    <property type="project" value="TreeGrafter"/>
</dbReference>
<evidence type="ECO:0000256" key="2">
    <source>
        <dbReference type="ARBA" id="ARBA00005961"/>
    </source>
</evidence>
<feature type="compositionally biased region" description="Low complexity" evidence="8">
    <location>
        <begin position="687"/>
        <end position="716"/>
    </location>
</feature>
<evidence type="ECO:0000259" key="9">
    <source>
        <dbReference type="SMART" id="SM00907"/>
    </source>
</evidence>
<dbReference type="InterPro" id="IPR016017">
    <property type="entry name" value="GDNF/GAS1"/>
</dbReference>
<evidence type="ECO:0000256" key="3">
    <source>
        <dbReference type="ARBA" id="ARBA00022475"/>
    </source>
</evidence>
<keyword evidence="11" id="KW-1185">Reference proteome</keyword>
<feature type="region of interest" description="Disordered" evidence="8">
    <location>
        <begin position="1"/>
        <end position="26"/>
    </location>
</feature>
<dbReference type="InterPro" id="IPR057681">
    <property type="entry name" value="DUF7921"/>
</dbReference>
<keyword evidence="6" id="KW-0675">Receptor</keyword>
<dbReference type="RefSeq" id="XP_037876746.1">
    <property type="nucleotide sequence ID" value="XM_038020818.2"/>
</dbReference>
<dbReference type="CTD" id="3346162"/>
<dbReference type="SMART" id="SM00907">
    <property type="entry name" value="GDNF"/>
    <property type="match status" value="4"/>
</dbReference>
<feature type="domain" description="GDNF/GAS1" evidence="9">
    <location>
        <begin position="238"/>
        <end position="315"/>
    </location>
</feature>
<keyword evidence="4" id="KW-0732">Signal</keyword>
<sequence>MTKEKDGGNDKASEKERDGKKGKMSYTHKRVGLNRSTKFARRSGKFGYGSPMTNRRLKKLCSLFKYRSMIRPCAKANGLLSFVGVVLLTVCVKASEFPERECCDPVYPPNTATTAAVPVTPPLTKITGPGIKGTMAILNCLLARQLCFEDASCSAILEIIPRVCGSELVACSTVTVTKCQAALRTLQAFPFFKPTCLCREPNVDPECNSFRDFLFDHPCVFVMKKEKDPYPVETLPTCTYALSVCHNEKACSVLFDRFKNACKARDGECRMDDREACREAWAGLRLSPLFGCICPNTHMKKRCDRIFAVVNHNPCVVKLMSDGRTTNRNSTGVTSWIGGMSITNDGNLIAPDKIMTHIHRYASPHYNPHGHHYHRWNHEPGGSEDPLYATKTVYGAGYIDENQRIGKENGKSGDEKAALQSTCHVALDACIKDSVCVTSLTPVLQKCHSTDCDREGCMTALRSFYRKPGVHWNTEIAFCLCKKTDNREDSCMNAQERLHPSCAQRPPIGSPLPACHTLAHACREEPECRIRLENYEQWCAVDAVTQGCAGSPAACRAAVVAVLGTQLRAACACRGTDFAQLYDCLGWQRLLWLNPCVVESQSDYHIKTYGSILTTTPYDNGIRYITVPPESPIYHRTTTNQHRHTTHGSSQIEHIEESHEVPSPITTMSEQTVGPNEVAQISEPVVETTTEPTTTTTTTTSTTTTTTTTTTTPKPTTTLEPTKYCIVKKPESDDEAQYIKMGETRRLYRSAELAECTDLCVCETTLQVSCKVACVPRAPCSSRLAHYSHAAPAYQAYRGRCYCYSGSFICMRPNPGEYKLPEGVYLLLGFSAVDEALLRPHTGLGAEDAVRLLQQYLYTIHDEKTNCTLTLYNISNENVIISASIPPKEQEVLREAGEPLLDKEKEQCIDVLKIVKSRINSQHEDISSHLLLSIFKIAEVDVVYPAPPSSAVSLRPMKYLYMIIIVITFLYHIQQSTKTLSGFTLINNIVNRVSTLVNKPNGPSSQLDAVSYINTFLFNNLINFMNALNKFDDVIDFYVVSVVNEEHDARALENAQNEHITKTYISVLDVNSFNETKHIMNAVSITIYDDLNEPFAGAIILKYFSRDVFYKIGCCSEDPEKLVDELCFEKIASSSCGIIKSVSLELTIVVV</sequence>
<feature type="compositionally biased region" description="Basic and acidic residues" evidence="8">
    <location>
        <begin position="1"/>
        <end position="21"/>
    </location>
</feature>
<evidence type="ECO:0000256" key="5">
    <source>
        <dbReference type="ARBA" id="ARBA00023136"/>
    </source>
</evidence>
<evidence type="ECO:0000313" key="10">
    <source>
        <dbReference type="EnsemblMetazoa" id="XP_037876746.1"/>
    </source>
</evidence>
<organism evidence="10 11">
    <name type="scientific">Bombyx mori</name>
    <name type="common">Silk moth</name>
    <dbReference type="NCBI Taxonomy" id="7091"/>
    <lineage>
        <taxon>Eukaryota</taxon>
        <taxon>Metazoa</taxon>
        <taxon>Ecdysozoa</taxon>
        <taxon>Arthropoda</taxon>
        <taxon>Hexapoda</taxon>
        <taxon>Insecta</taxon>
        <taxon>Pterygota</taxon>
        <taxon>Neoptera</taxon>
        <taxon>Endopterygota</taxon>
        <taxon>Lepidoptera</taxon>
        <taxon>Glossata</taxon>
        <taxon>Ditrysia</taxon>
        <taxon>Bombycoidea</taxon>
        <taxon>Bombycidae</taxon>
        <taxon>Bombycinae</taxon>
        <taxon>Bombyx</taxon>
    </lineage>
</organism>
<evidence type="ECO:0000256" key="8">
    <source>
        <dbReference type="SAM" id="MobiDB-lite"/>
    </source>
</evidence>
<dbReference type="GO" id="GO:0038023">
    <property type="term" value="F:signaling receptor activity"/>
    <property type="evidence" value="ECO:0007669"/>
    <property type="project" value="InterPro"/>
</dbReference>
<keyword evidence="7" id="KW-0325">Glycoprotein</keyword>
<protein>
    <recommendedName>
        <fullName evidence="9">GDNF/GAS1 domain-containing protein</fullName>
    </recommendedName>
</protein>
<evidence type="ECO:0000256" key="7">
    <source>
        <dbReference type="ARBA" id="ARBA00023180"/>
    </source>
</evidence>
<dbReference type="InterPro" id="IPR003438">
    <property type="entry name" value="GDNF_rcpt"/>
</dbReference>
<name>A0A8R2R9J5_BOMMO</name>
<dbReference type="GO" id="GO:0007169">
    <property type="term" value="P:cell surface receptor protein tyrosine kinase signaling pathway"/>
    <property type="evidence" value="ECO:0007669"/>
    <property type="project" value="UniProtKB-ARBA"/>
</dbReference>
<dbReference type="GO" id="GO:0043235">
    <property type="term" value="C:receptor complex"/>
    <property type="evidence" value="ECO:0007669"/>
    <property type="project" value="TreeGrafter"/>
</dbReference>
<keyword evidence="5" id="KW-0472">Membrane</keyword>
<dbReference type="Pfam" id="PF02351">
    <property type="entry name" value="GDNF"/>
    <property type="match status" value="3"/>
</dbReference>
<dbReference type="AlphaFoldDB" id="A0A8R2R9J5"/>
<dbReference type="Pfam" id="PF25868">
    <property type="entry name" value="Fn1_3"/>
    <property type="match status" value="1"/>
</dbReference>
<feature type="domain" description="GDNF/GAS1" evidence="9">
    <location>
        <begin position="140"/>
        <end position="219"/>
    </location>
</feature>
<keyword evidence="3" id="KW-1003">Cell membrane</keyword>
<reference evidence="11" key="1">
    <citation type="journal article" date="2008" name="Insect Biochem. Mol. Biol.">
        <title>The genome of a lepidopteran model insect, the silkworm Bombyx mori.</title>
        <authorList>
            <consortium name="International Silkworm Genome Consortium"/>
        </authorList>
    </citation>
    <scope>NUCLEOTIDE SEQUENCE [LARGE SCALE GENOMIC DNA]</scope>
    <source>
        <strain evidence="11">p50T</strain>
    </source>
</reference>
<reference evidence="10" key="2">
    <citation type="submission" date="2022-06" db="UniProtKB">
        <authorList>
            <consortium name="EnsemblMetazoa"/>
        </authorList>
    </citation>
    <scope>IDENTIFICATION</scope>
    <source>
        <strain evidence="10">p50T (Dazao)</strain>
    </source>
</reference>
<dbReference type="PANTHER" id="PTHR10269">
    <property type="entry name" value="GDNF RECEPTOR ALPHA"/>
    <property type="match status" value="1"/>
</dbReference>
<dbReference type="PANTHER" id="PTHR10269:SF12">
    <property type="entry name" value="GLIAL CELL LINE-DERIVED NEUROTROPHIC FAMILY RECEPTOR-LIKE, ISOFORM E"/>
    <property type="match status" value="1"/>
</dbReference>
<evidence type="ECO:0000256" key="4">
    <source>
        <dbReference type="ARBA" id="ARBA00022729"/>
    </source>
</evidence>
<dbReference type="KEGG" id="bmor:101736650"/>
<dbReference type="GO" id="GO:0009897">
    <property type="term" value="C:external side of plasma membrane"/>
    <property type="evidence" value="ECO:0007669"/>
    <property type="project" value="TreeGrafter"/>
</dbReference>
<dbReference type="InterPro" id="IPR037193">
    <property type="entry name" value="GDNF_alpha"/>
</dbReference>